<reference evidence="11 12" key="1">
    <citation type="submission" date="2015-09" db="EMBL/GenBank/DDBJ databases">
        <title>Host preference determinants of Valsa canker pathogens revealed by comparative genomics.</title>
        <authorList>
            <person name="Yin Z."/>
            <person name="Huang L."/>
        </authorList>
    </citation>
    <scope>NUCLEOTIDE SEQUENCE [LARGE SCALE GENOMIC DNA]</scope>
    <source>
        <strain evidence="11 12">YSFL</strain>
    </source>
</reference>
<dbReference type="InterPro" id="IPR050381">
    <property type="entry name" value="SLX1_endonuclease"/>
</dbReference>
<evidence type="ECO:0000256" key="8">
    <source>
        <dbReference type="HAMAP-Rule" id="MF_03100"/>
    </source>
</evidence>
<feature type="compositionally biased region" description="Acidic residues" evidence="9">
    <location>
        <begin position="214"/>
        <end position="228"/>
    </location>
</feature>
<feature type="region of interest" description="Disordered" evidence="9">
    <location>
        <begin position="95"/>
        <end position="114"/>
    </location>
</feature>
<comment type="subcellular location">
    <subcellularLocation>
        <location evidence="8">Nucleus</location>
    </subcellularLocation>
</comment>
<dbReference type="PROSITE" id="PS50164">
    <property type="entry name" value="GIY_YIG"/>
    <property type="match status" value="1"/>
</dbReference>
<organism evidence="11 12">
    <name type="scientific">Cytospora chrysosperma</name>
    <name type="common">Cytospora canker fungus</name>
    <name type="synonym">Sphaeria chrysosperma</name>
    <dbReference type="NCBI Taxonomy" id="252740"/>
    <lineage>
        <taxon>Eukaryota</taxon>
        <taxon>Fungi</taxon>
        <taxon>Dikarya</taxon>
        <taxon>Ascomycota</taxon>
        <taxon>Pezizomycotina</taxon>
        <taxon>Sordariomycetes</taxon>
        <taxon>Sordariomycetidae</taxon>
        <taxon>Diaporthales</taxon>
        <taxon>Cytosporaceae</taxon>
        <taxon>Cytospora</taxon>
    </lineage>
</organism>
<dbReference type="Gene3D" id="3.40.1440.10">
    <property type="entry name" value="GIY-YIG endonuclease"/>
    <property type="match status" value="1"/>
</dbReference>
<name>A0A423WHA7_CYTCH</name>
<dbReference type="EMBL" id="LJZO01000004">
    <property type="protein sequence ID" value="ROW02721.1"/>
    <property type="molecule type" value="Genomic_DNA"/>
</dbReference>
<dbReference type="AlphaFoldDB" id="A0A423WHA7"/>
<dbReference type="GO" id="GO:0000724">
    <property type="term" value="P:double-strand break repair via homologous recombination"/>
    <property type="evidence" value="ECO:0007669"/>
    <property type="project" value="TreeGrafter"/>
</dbReference>
<dbReference type="Pfam" id="PF01541">
    <property type="entry name" value="GIY-YIG"/>
    <property type="match status" value="1"/>
</dbReference>
<keyword evidence="1 8" id="KW-0540">Nuclease</keyword>
<keyword evidence="2 8" id="KW-0255">Endonuclease</keyword>
<dbReference type="InterPro" id="IPR027520">
    <property type="entry name" value="Slx1"/>
</dbReference>
<dbReference type="STRING" id="252740.A0A423WHA7"/>
<feature type="domain" description="GIY-YIG" evidence="10">
    <location>
        <begin position="10"/>
        <end position="92"/>
    </location>
</feature>
<evidence type="ECO:0000256" key="2">
    <source>
        <dbReference type="ARBA" id="ARBA00022759"/>
    </source>
</evidence>
<evidence type="ECO:0000259" key="10">
    <source>
        <dbReference type="PROSITE" id="PS50164"/>
    </source>
</evidence>
<comment type="function">
    <text evidence="8">Catalytic subunit of the SLX1-SLX4 structure-specific endonuclease that resolves DNA secondary structures generated during DNA repair and recombination. Has endonuclease activity towards branched DNA substrates, introducing single-strand cuts in duplex DNA close to junctions with ss-DNA.</text>
</comment>
<dbReference type="GO" id="GO:0008821">
    <property type="term" value="F:crossover junction DNA endonuclease activity"/>
    <property type="evidence" value="ECO:0007669"/>
    <property type="project" value="TreeGrafter"/>
</dbReference>
<comment type="caution">
    <text evidence="11">The sequence shown here is derived from an EMBL/GenBank/DDBJ whole genome shotgun (WGS) entry which is preliminary data.</text>
</comment>
<evidence type="ECO:0000256" key="6">
    <source>
        <dbReference type="ARBA" id="ARBA00023204"/>
    </source>
</evidence>
<keyword evidence="6 8" id="KW-0234">DNA repair</keyword>
<feature type="compositionally biased region" description="Basic residues" evidence="9">
    <location>
        <begin position="99"/>
        <end position="113"/>
    </location>
</feature>
<comment type="cofactor">
    <cofactor evidence="8">
        <name>a divalent metal cation</name>
        <dbReference type="ChEBI" id="CHEBI:60240"/>
    </cofactor>
</comment>
<evidence type="ECO:0000256" key="3">
    <source>
        <dbReference type="ARBA" id="ARBA00022763"/>
    </source>
</evidence>
<feature type="region of interest" description="Disordered" evidence="9">
    <location>
        <begin position="179"/>
        <end position="229"/>
    </location>
</feature>
<comment type="caution">
    <text evidence="8">Lacks conserved residue(s) required for the propagation of feature annotation.</text>
</comment>
<comment type="similarity">
    <text evidence="8">Belongs to the SLX1 family.</text>
</comment>
<dbReference type="SUPFAM" id="SSF82771">
    <property type="entry name" value="GIY-YIG endonuclease"/>
    <property type="match status" value="1"/>
</dbReference>
<evidence type="ECO:0000256" key="5">
    <source>
        <dbReference type="ARBA" id="ARBA00023172"/>
    </source>
</evidence>
<dbReference type="Pfam" id="PF21202">
    <property type="entry name" value="SLX1_C"/>
    <property type="match status" value="1"/>
</dbReference>
<evidence type="ECO:0000256" key="7">
    <source>
        <dbReference type="ARBA" id="ARBA00023242"/>
    </source>
</evidence>
<evidence type="ECO:0000256" key="9">
    <source>
        <dbReference type="SAM" id="MobiDB-lite"/>
    </source>
</evidence>
<proteinExistence type="inferred from homology"/>
<keyword evidence="3 8" id="KW-0227">DNA damage</keyword>
<dbReference type="OrthoDB" id="24645at2759"/>
<dbReference type="InterPro" id="IPR013083">
    <property type="entry name" value="Znf_RING/FYVE/PHD"/>
</dbReference>
<dbReference type="InterPro" id="IPR035901">
    <property type="entry name" value="GIY-YIG_endonuc_sf"/>
</dbReference>
<sequence>MAIQSKPIPALYVVYILRSTVRYGSLYIGSTPNPPRRLNQHNGKAKGGAVRTAKNKLRPWEMVSVVSGFPSMVAALKFEWALNNAHLSLHISHEERLTKSTKRKRNGQPKRPPHTITSILSNLHLLLRVPSFARWPLKLHFFDKDVFARWGRYSAGSGVEPLRRTLEVVTDFKPAGVQEAGVQKEGAEERQKMPATKASTTKKNKGAKSNVENEALEEEEKEADEATEQPEWGVHGLPLDHSPLAPYLEKGHDISTFEREGNCVVCQQELEHDKGLYAICSNSACEGVGHLDCWSRHLLHQRDEGDADGVILPMEGQCPKCSGLVSWSDMMKELTLRLRGQKEVEKILKKRRRANAIITKVKSKGLDKIKTKVIGEA</sequence>
<accession>A0A423WHA7</accession>
<evidence type="ECO:0000256" key="1">
    <source>
        <dbReference type="ARBA" id="ARBA00022722"/>
    </source>
</evidence>
<dbReference type="InterPro" id="IPR048749">
    <property type="entry name" value="SLX1_C"/>
</dbReference>
<keyword evidence="5 8" id="KW-0233">DNA recombination</keyword>
<protein>
    <recommendedName>
        <fullName evidence="10">GIY-YIG domain-containing protein</fullName>
    </recommendedName>
</protein>
<keyword evidence="12" id="KW-1185">Reference proteome</keyword>
<dbReference type="PANTHER" id="PTHR20208">
    <property type="entry name" value="STRUCTURE-SPECIFIC ENDONUCLEASE SUBUNIT SLX1"/>
    <property type="match status" value="1"/>
</dbReference>
<dbReference type="Gene3D" id="3.30.40.10">
    <property type="entry name" value="Zinc/RING finger domain, C3HC4 (zinc finger)"/>
    <property type="match status" value="1"/>
</dbReference>
<dbReference type="GO" id="GO:0017108">
    <property type="term" value="F:5'-flap endonuclease activity"/>
    <property type="evidence" value="ECO:0007669"/>
    <property type="project" value="InterPro"/>
</dbReference>
<gene>
    <name evidence="11" type="ORF">VSDG_01746</name>
</gene>
<evidence type="ECO:0000313" key="12">
    <source>
        <dbReference type="Proteomes" id="UP000284375"/>
    </source>
</evidence>
<keyword evidence="4 8" id="KW-0378">Hydrolase</keyword>
<dbReference type="GO" id="GO:0033557">
    <property type="term" value="C:Slx1-Slx4 complex"/>
    <property type="evidence" value="ECO:0007669"/>
    <property type="project" value="UniProtKB-UniRule"/>
</dbReference>
<dbReference type="InterPro" id="IPR000305">
    <property type="entry name" value="GIY-YIG_endonuc"/>
</dbReference>
<evidence type="ECO:0000313" key="11">
    <source>
        <dbReference type="EMBL" id="ROW02721.1"/>
    </source>
</evidence>
<dbReference type="HAMAP" id="MF_03100">
    <property type="entry name" value="Endonuc_su_Slx1"/>
    <property type="match status" value="1"/>
</dbReference>
<keyword evidence="7 8" id="KW-0539">Nucleus</keyword>
<comment type="subunit">
    <text evidence="8">Forms a heterodimer with SLX4.</text>
</comment>
<dbReference type="CDD" id="cd10455">
    <property type="entry name" value="GIY-YIG_SLX1"/>
    <property type="match status" value="1"/>
</dbReference>
<dbReference type="Proteomes" id="UP000284375">
    <property type="component" value="Unassembled WGS sequence"/>
</dbReference>
<evidence type="ECO:0000256" key="4">
    <source>
        <dbReference type="ARBA" id="ARBA00022801"/>
    </source>
</evidence>
<dbReference type="PANTHER" id="PTHR20208:SF10">
    <property type="entry name" value="STRUCTURE-SPECIFIC ENDONUCLEASE SUBUNIT SLX1"/>
    <property type="match status" value="1"/>
</dbReference>